<comment type="caution">
    <text evidence="1">The sequence shown here is derived from an EMBL/GenBank/DDBJ whole genome shotgun (WGS) entry which is preliminary data.</text>
</comment>
<dbReference type="RefSeq" id="WP_186859734.1">
    <property type="nucleotide sequence ID" value="NZ_JACOOO010000015.1"/>
</dbReference>
<dbReference type="EMBL" id="JACOOO010000015">
    <property type="protein sequence ID" value="MBC5628778.1"/>
    <property type="molecule type" value="Genomic_DNA"/>
</dbReference>
<keyword evidence="2" id="KW-1185">Reference proteome</keyword>
<dbReference type="Proteomes" id="UP000596929">
    <property type="component" value="Unassembled WGS sequence"/>
</dbReference>
<evidence type="ECO:0000313" key="1">
    <source>
        <dbReference type="EMBL" id="MBC5628778.1"/>
    </source>
</evidence>
<organism evidence="1 2">
    <name type="scientific">Clostridium hominis</name>
    <dbReference type="NCBI Taxonomy" id="2763036"/>
    <lineage>
        <taxon>Bacteria</taxon>
        <taxon>Bacillati</taxon>
        <taxon>Bacillota</taxon>
        <taxon>Clostridia</taxon>
        <taxon>Eubacteriales</taxon>
        <taxon>Clostridiaceae</taxon>
        <taxon>Clostridium</taxon>
    </lineage>
</organism>
<sequence>MDNNFEVEKQVIISDNILKVIAGNFERVIDDDFKIVIDNKKIFIIKDDTKYDTLPKVIIPISAITKSYTEDEFLGKFNNVEIINIK</sequence>
<accession>A0ABR7DDJ3</accession>
<proteinExistence type="predicted"/>
<reference evidence="1 2" key="1">
    <citation type="submission" date="2020-08" db="EMBL/GenBank/DDBJ databases">
        <title>Genome public.</title>
        <authorList>
            <person name="Liu C."/>
            <person name="Sun Q."/>
        </authorList>
    </citation>
    <scope>NUCLEOTIDE SEQUENCE [LARGE SCALE GENOMIC DNA]</scope>
    <source>
        <strain evidence="1 2">NSJ-6</strain>
    </source>
</reference>
<gene>
    <name evidence="1" type="ORF">H8S20_07735</name>
</gene>
<name>A0ABR7DDJ3_9CLOT</name>
<protein>
    <submittedName>
        <fullName evidence="1">Uncharacterized protein</fullName>
    </submittedName>
</protein>
<evidence type="ECO:0000313" key="2">
    <source>
        <dbReference type="Proteomes" id="UP000596929"/>
    </source>
</evidence>